<keyword evidence="5" id="KW-1015">Disulfide bond</keyword>
<keyword evidence="2" id="KW-0964">Secreted</keyword>
<dbReference type="PROSITE" id="PS00280">
    <property type="entry name" value="BPTI_KUNITZ_1"/>
    <property type="match status" value="1"/>
</dbReference>
<comment type="subcellular location">
    <subcellularLocation>
        <location evidence="1">Secreted</location>
    </subcellularLocation>
</comment>
<reference evidence="9" key="1">
    <citation type="submission" date="2025-08" db="UniProtKB">
        <authorList>
            <consortium name="RefSeq"/>
        </authorList>
    </citation>
    <scope>IDENTIFICATION</scope>
    <source>
        <strain evidence="9">15085-1641.00</strain>
        <tissue evidence="9">Whole body</tissue>
    </source>
</reference>
<dbReference type="RefSeq" id="XP_023164055.1">
    <property type="nucleotide sequence ID" value="XM_023308287.2"/>
</dbReference>
<dbReference type="Gene3D" id="4.10.410.10">
    <property type="entry name" value="Pancreatic trypsin inhibitor Kunitz domain"/>
    <property type="match status" value="1"/>
</dbReference>
<evidence type="ECO:0000256" key="5">
    <source>
        <dbReference type="ARBA" id="ARBA00023157"/>
    </source>
</evidence>
<feature type="region of interest" description="Disordered" evidence="6">
    <location>
        <begin position="89"/>
        <end position="112"/>
    </location>
</feature>
<sequence>MKLLLISLAVLVQCEVKLWKNPLYLSRYRCLHLANPGPCKGSFRKYAYDVFGGYCSAFNYSGCGGNPNRFNNLAYCELKCSLSSTEPEYGPYNSGDDPKATFIPPGTNGDPQYYDQYEYESEDETYEEEEIITENYYDLEPKSTEDDSLSDSEEIHNHLRN</sequence>
<evidence type="ECO:0000313" key="8">
    <source>
        <dbReference type="Proteomes" id="UP000504633"/>
    </source>
</evidence>
<dbReference type="Proteomes" id="UP000504633">
    <property type="component" value="Unplaced"/>
</dbReference>
<evidence type="ECO:0000259" key="7">
    <source>
        <dbReference type="PROSITE" id="PS50279"/>
    </source>
</evidence>
<dbReference type="GO" id="GO:0004867">
    <property type="term" value="F:serine-type endopeptidase inhibitor activity"/>
    <property type="evidence" value="ECO:0007669"/>
    <property type="project" value="UniProtKB-KW"/>
</dbReference>
<dbReference type="InterPro" id="IPR020901">
    <property type="entry name" value="Prtase_inh_Kunz-CS"/>
</dbReference>
<feature type="domain" description="BPTI/Kunitz inhibitor" evidence="7">
    <location>
        <begin position="30"/>
        <end position="80"/>
    </location>
</feature>
<keyword evidence="3" id="KW-0646">Protease inhibitor</keyword>
<dbReference type="PANTHER" id="PTHR10083">
    <property type="entry name" value="KUNITZ-TYPE PROTEASE INHIBITOR-RELATED"/>
    <property type="match status" value="1"/>
</dbReference>
<dbReference type="PROSITE" id="PS50279">
    <property type="entry name" value="BPTI_KUNITZ_2"/>
    <property type="match status" value="1"/>
</dbReference>
<evidence type="ECO:0000256" key="3">
    <source>
        <dbReference type="ARBA" id="ARBA00022690"/>
    </source>
</evidence>
<dbReference type="PRINTS" id="PR00759">
    <property type="entry name" value="BASICPTASE"/>
</dbReference>
<gene>
    <name evidence="9" type="primary">LOC111594822</name>
</gene>
<name>A0A6J1LF33_DROHY</name>
<dbReference type="AlphaFoldDB" id="A0A6J1LF33"/>
<dbReference type="InterPro" id="IPR002223">
    <property type="entry name" value="Kunitz_BPTI"/>
</dbReference>
<organism evidence="8 9">
    <name type="scientific">Drosophila hydei</name>
    <name type="common">Fruit fly</name>
    <dbReference type="NCBI Taxonomy" id="7224"/>
    <lineage>
        <taxon>Eukaryota</taxon>
        <taxon>Metazoa</taxon>
        <taxon>Ecdysozoa</taxon>
        <taxon>Arthropoda</taxon>
        <taxon>Hexapoda</taxon>
        <taxon>Insecta</taxon>
        <taxon>Pterygota</taxon>
        <taxon>Neoptera</taxon>
        <taxon>Endopterygota</taxon>
        <taxon>Diptera</taxon>
        <taxon>Brachycera</taxon>
        <taxon>Muscomorpha</taxon>
        <taxon>Ephydroidea</taxon>
        <taxon>Drosophilidae</taxon>
        <taxon>Drosophila</taxon>
    </lineage>
</organism>
<dbReference type="InterPro" id="IPR050098">
    <property type="entry name" value="TFPI/VKTCI-like"/>
</dbReference>
<dbReference type="OrthoDB" id="4473401at2759"/>
<evidence type="ECO:0000256" key="2">
    <source>
        <dbReference type="ARBA" id="ARBA00022525"/>
    </source>
</evidence>
<dbReference type="InterPro" id="IPR036880">
    <property type="entry name" value="Kunitz_BPTI_sf"/>
</dbReference>
<dbReference type="SUPFAM" id="SSF57362">
    <property type="entry name" value="BPTI-like"/>
    <property type="match status" value="1"/>
</dbReference>
<dbReference type="GeneID" id="111594822"/>
<accession>A0A6J1LF33</accession>
<protein>
    <submittedName>
        <fullName evidence="9">Tissue factor pathway inhibitor</fullName>
    </submittedName>
</protein>
<dbReference type="GO" id="GO:0005615">
    <property type="term" value="C:extracellular space"/>
    <property type="evidence" value="ECO:0007669"/>
    <property type="project" value="TreeGrafter"/>
</dbReference>
<proteinExistence type="predicted"/>
<dbReference type="CDD" id="cd00109">
    <property type="entry name" value="Kunitz-type"/>
    <property type="match status" value="1"/>
</dbReference>
<evidence type="ECO:0000256" key="1">
    <source>
        <dbReference type="ARBA" id="ARBA00004613"/>
    </source>
</evidence>
<dbReference type="KEGG" id="dhe:111594822"/>
<dbReference type="SMART" id="SM00131">
    <property type="entry name" value="KU"/>
    <property type="match status" value="1"/>
</dbReference>
<dbReference type="PANTHER" id="PTHR10083:SF381">
    <property type="entry name" value="BPTI_KUNITZ INHIBITOR DOMAIN-CONTAINING PROTEIN"/>
    <property type="match status" value="1"/>
</dbReference>
<evidence type="ECO:0000313" key="9">
    <source>
        <dbReference type="RefSeq" id="XP_023164055.1"/>
    </source>
</evidence>
<dbReference type="Pfam" id="PF00014">
    <property type="entry name" value="Kunitz_BPTI"/>
    <property type="match status" value="1"/>
</dbReference>
<feature type="region of interest" description="Disordered" evidence="6">
    <location>
        <begin position="134"/>
        <end position="161"/>
    </location>
</feature>
<keyword evidence="4" id="KW-0722">Serine protease inhibitor</keyword>
<evidence type="ECO:0000256" key="4">
    <source>
        <dbReference type="ARBA" id="ARBA00022900"/>
    </source>
</evidence>
<evidence type="ECO:0000256" key="6">
    <source>
        <dbReference type="SAM" id="MobiDB-lite"/>
    </source>
</evidence>
<keyword evidence="8" id="KW-1185">Reference proteome</keyword>